<reference evidence="1" key="1">
    <citation type="submission" date="2019-08" db="EMBL/GenBank/DDBJ databases">
        <authorList>
            <person name="Kucharzyk K."/>
            <person name="Murdoch R.W."/>
            <person name="Higgins S."/>
            <person name="Loffler F."/>
        </authorList>
    </citation>
    <scope>NUCLEOTIDE SEQUENCE</scope>
</reference>
<sequence>MLEVDELEYYRQEKLVYPHGDPPVFSDYDAIIGLSQVLSKVAVRLAKQQTPNVLTAGVSASVMEVINDFSVIQPLYHIGYASALLLIQHLESPKTPCTTIMVQAEQWPYPTDKENKS</sequence>
<proteinExistence type="predicted"/>
<accession>A0A645BHP9</accession>
<dbReference type="AlphaFoldDB" id="A0A645BHP9"/>
<organism evidence="1">
    <name type="scientific">bioreactor metagenome</name>
    <dbReference type="NCBI Taxonomy" id="1076179"/>
    <lineage>
        <taxon>unclassified sequences</taxon>
        <taxon>metagenomes</taxon>
        <taxon>ecological metagenomes</taxon>
    </lineage>
</organism>
<comment type="caution">
    <text evidence="1">The sequence shown here is derived from an EMBL/GenBank/DDBJ whole genome shotgun (WGS) entry which is preliminary data.</text>
</comment>
<name>A0A645BHP9_9ZZZZ</name>
<protein>
    <submittedName>
        <fullName evidence="1">Uncharacterized protein</fullName>
    </submittedName>
</protein>
<dbReference type="EMBL" id="VSSQ01019015">
    <property type="protein sequence ID" value="MPM62723.1"/>
    <property type="molecule type" value="Genomic_DNA"/>
</dbReference>
<evidence type="ECO:0000313" key="1">
    <source>
        <dbReference type="EMBL" id="MPM62723.1"/>
    </source>
</evidence>
<gene>
    <name evidence="1" type="ORF">SDC9_109600</name>
</gene>